<sequence length="369" mass="42359">MTQLLKSPQSLIDHCSNRLQTVLEDMVNQIEIRADFSVRHPDYKPLELPEAAITRFQNMPEQMQQKYLSLQLRSFLYGIYYSGSMRKALALDSEDNNLPLDLENNTVLGVDLEFYNRIHNSNSGQGYFEPGWSILKEEEDGSLVVKKGSLKLHIERDRHLQPREQNSLVGDKVAIKMPKNCVQNGFYVSVGNARGNLGKEASKLVRIYFNLTPDGAVRVMDSLTQQLNEQGIPFDFKVLYNPQDYQRHDSGVLYFDKSNYEVVHQILQQVYQEHHSHFKADVPLFTLQLAPGLALAEEPDQKFAEKESFGMNRCQIIANGLLAAWYQNKNLPEEKMQCIFEQFTLSGIDLKHTYLNAEAKNIYSTFPTL</sequence>
<protein>
    <submittedName>
        <fullName evidence="1">Uncharacterized protein</fullName>
    </submittedName>
</protein>
<dbReference type="Pfam" id="PF17914">
    <property type="entry name" value="HopA1"/>
    <property type="match status" value="1"/>
</dbReference>
<gene>
    <name evidence="1" type="ORF">H1P_2580001</name>
</gene>
<accession>A0A563VS88</accession>
<keyword evidence="2" id="KW-1185">Reference proteome</keyword>
<dbReference type="AlphaFoldDB" id="A0A563VS88"/>
<name>A0A563VS88_9CYAN</name>
<proteinExistence type="predicted"/>
<evidence type="ECO:0000313" key="2">
    <source>
        <dbReference type="Proteomes" id="UP000320055"/>
    </source>
</evidence>
<dbReference type="InterPro" id="IPR040871">
    <property type="entry name" value="HopA1"/>
</dbReference>
<dbReference type="RefSeq" id="WP_144872858.1">
    <property type="nucleotide sequence ID" value="NZ_LR214001.1"/>
</dbReference>
<evidence type="ECO:0000313" key="1">
    <source>
        <dbReference type="EMBL" id="VEP14320.1"/>
    </source>
</evidence>
<dbReference type="Proteomes" id="UP000320055">
    <property type="component" value="Unassembled WGS sequence"/>
</dbReference>
<dbReference type="OrthoDB" id="939976at2"/>
<dbReference type="EMBL" id="CAACVJ010000177">
    <property type="protein sequence ID" value="VEP14320.1"/>
    <property type="molecule type" value="Genomic_DNA"/>
</dbReference>
<reference evidence="1 2" key="1">
    <citation type="submission" date="2019-01" db="EMBL/GenBank/DDBJ databases">
        <authorList>
            <person name="Brito A."/>
        </authorList>
    </citation>
    <scope>NUCLEOTIDE SEQUENCE [LARGE SCALE GENOMIC DNA]</scope>
    <source>
        <strain evidence="1">1</strain>
    </source>
</reference>
<organism evidence="1 2">
    <name type="scientific">Hyella patelloides LEGE 07179</name>
    <dbReference type="NCBI Taxonomy" id="945734"/>
    <lineage>
        <taxon>Bacteria</taxon>
        <taxon>Bacillati</taxon>
        <taxon>Cyanobacteriota</taxon>
        <taxon>Cyanophyceae</taxon>
        <taxon>Pleurocapsales</taxon>
        <taxon>Hyellaceae</taxon>
        <taxon>Hyella</taxon>
    </lineage>
</organism>